<accession>A0A1I0T9P1</accession>
<proteinExistence type="predicted"/>
<evidence type="ECO:0000313" key="2">
    <source>
        <dbReference type="Proteomes" id="UP000198979"/>
    </source>
</evidence>
<keyword evidence="2" id="KW-1185">Reference proteome</keyword>
<dbReference type="STRING" id="150248.SAMN05216169_101817"/>
<organism evidence="1 2">
    <name type="scientific">Anoxybacillus pushchinoensis</name>
    <dbReference type="NCBI Taxonomy" id="150248"/>
    <lineage>
        <taxon>Bacteria</taxon>
        <taxon>Bacillati</taxon>
        <taxon>Bacillota</taxon>
        <taxon>Bacilli</taxon>
        <taxon>Bacillales</taxon>
        <taxon>Anoxybacillaceae</taxon>
        <taxon>Anoxybacillus</taxon>
    </lineage>
</organism>
<gene>
    <name evidence="1" type="ORF">SAMN05216169_101817</name>
</gene>
<evidence type="ECO:0000313" key="1">
    <source>
        <dbReference type="EMBL" id="SFA48449.1"/>
    </source>
</evidence>
<dbReference type="EMBL" id="FOJQ01000018">
    <property type="protein sequence ID" value="SFA48449.1"/>
    <property type="molecule type" value="Genomic_DNA"/>
</dbReference>
<sequence>MIRAHAEAEKNINIVVDDNRRLRTIMIEVKDMIDLVEIKQELEKMAKRLADIRGSL</sequence>
<dbReference type="AlphaFoldDB" id="A0A1I0T9P1"/>
<name>A0A1I0T9P1_9BACL</name>
<reference evidence="2" key="1">
    <citation type="submission" date="2016-10" db="EMBL/GenBank/DDBJ databases">
        <authorList>
            <person name="Varghese N."/>
            <person name="Submissions S."/>
        </authorList>
    </citation>
    <scope>NUCLEOTIDE SEQUENCE [LARGE SCALE GENOMIC DNA]</scope>
    <source>
        <strain evidence="2">K1</strain>
    </source>
</reference>
<protein>
    <submittedName>
        <fullName evidence="1">Uncharacterized protein</fullName>
    </submittedName>
</protein>
<dbReference type="Proteomes" id="UP000198979">
    <property type="component" value="Unassembled WGS sequence"/>
</dbReference>